<keyword evidence="4" id="KW-0255">Endonuclease</keyword>
<evidence type="ECO:0008006" key="10">
    <source>
        <dbReference type="Google" id="ProtNLM"/>
    </source>
</evidence>
<sequence>MAKLPQLTSAQVEKLLLKLGFIFKRQKGSHRIYIKDGVVITVPFRKKPIKKGTLGAILKQAGLR</sequence>
<comment type="similarity">
    <text evidence="1">Belongs to the HicA mRNA interferase family.</text>
</comment>
<dbReference type="EMBL" id="MHRQ01000023">
    <property type="protein sequence ID" value="OHA26291.1"/>
    <property type="molecule type" value="Genomic_DNA"/>
</dbReference>
<evidence type="ECO:0000256" key="6">
    <source>
        <dbReference type="ARBA" id="ARBA00022884"/>
    </source>
</evidence>
<keyword evidence="6" id="KW-0694">RNA-binding</keyword>
<dbReference type="STRING" id="1802312.A3C06_02510"/>
<comment type="caution">
    <text evidence="8">The sequence shown here is derived from an EMBL/GenBank/DDBJ whole genome shotgun (WGS) entry which is preliminary data.</text>
</comment>
<dbReference type="Pfam" id="PF07927">
    <property type="entry name" value="HicA_toxin"/>
    <property type="match status" value="1"/>
</dbReference>
<reference evidence="8 9" key="1">
    <citation type="journal article" date="2016" name="Nat. Commun.">
        <title>Thousands of microbial genomes shed light on interconnected biogeochemical processes in an aquifer system.</title>
        <authorList>
            <person name="Anantharaman K."/>
            <person name="Brown C.T."/>
            <person name="Hug L.A."/>
            <person name="Sharon I."/>
            <person name="Castelle C.J."/>
            <person name="Probst A.J."/>
            <person name="Thomas B.C."/>
            <person name="Singh A."/>
            <person name="Wilkins M.J."/>
            <person name="Karaoz U."/>
            <person name="Brodie E.L."/>
            <person name="Williams K.H."/>
            <person name="Hubbard S.S."/>
            <person name="Banfield J.F."/>
        </authorList>
    </citation>
    <scope>NUCLEOTIDE SEQUENCE [LARGE SCALE GENOMIC DNA]</scope>
</reference>
<name>A0A1G2MTF8_9BACT</name>
<keyword evidence="2" id="KW-1277">Toxin-antitoxin system</keyword>
<evidence type="ECO:0000256" key="7">
    <source>
        <dbReference type="ARBA" id="ARBA00023016"/>
    </source>
</evidence>
<evidence type="ECO:0000256" key="4">
    <source>
        <dbReference type="ARBA" id="ARBA00022759"/>
    </source>
</evidence>
<dbReference type="InterPro" id="IPR038570">
    <property type="entry name" value="HicA_sf"/>
</dbReference>
<dbReference type="GO" id="GO:0016787">
    <property type="term" value="F:hydrolase activity"/>
    <property type="evidence" value="ECO:0007669"/>
    <property type="project" value="UniProtKB-KW"/>
</dbReference>
<proteinExistence type="inferred from homology"/>
<evidence type="ECO:0000256" key="5">
    <source>
        <dbReference type="ARBA" id="ARBA00022801"/>
    </source>
</evidence>
<dbReference type="SUPFAM" id="SSF54786">
    <property type="entry name" value="YcfA/nrd intein domain"/>
    <property type="match status" value="1"/>
</dbReference>
<accession>A0A1G2MTF8</accession>
<dbReference type="GO" id="GO:0004519">
    <property type="term" value="F:endonuclease activity"/>
    <property type="evidence" value="ECO:0007669"/>
    <property type="project" value="UniProtKB-KW"/>
</dbReference>
<keyword evidence="3" id="KW-0540">Nuclease</keyword>
<keyword evidence="5" id="KW-0378">Hydrolase</keyword>
<keyword evidence="7" id="KW-0346">Stress response</keyword>
<evidence type="ECO:0000256" key="2">
    <source>
        <dbReference type="ARBA" id="ARBA00022649"/>
    </source>
</evidence>
<dbReference type="Gene3D" id="3.30.920.30">
    <property type="entry name" value="Hypothetical protein"/>
    <property type="match status" value="1"/>
</dbReference>
<evidence type="ECO:0000313" key="9">
    <source>
        <dbReference type="Proteomes" id="UP000177565"/>
    </source>
</evidence>
<organism evidence="8 9">
    <name type="scientific">Candidatus Taylorbacteria bacterium RIFCSPHIGHO2_02_FULL_46_13</name>
    <dbReference type="NCBI Taxonomy" id="1802312"/>
    <lineage>
        <taxon>Bacteria</taxon>
        <taxon>Candidatus Tayloriibacteriota</taxon>
    </lineage>
</organism>
<dbReference type="Proteomes" id="UP000177565">
    <property type="component" value="Unassembled WGS sequence"/>
</dbReference>
<dbReference type="GO" id="GO:0003729">
    <property type="term" value="F:mRNA binding"/>
    <property type="evidence" value="ECO:0007669"/>
    <property type="project" value="InterPro"/>
</dbReference>
<evidence type="ECO:0000256" key="3">
    <source>
        <dbReference type="ARBA" id="ARBA00022722"/>
    </source>
</evidence>
<dbReference type="AlphaFoldDB" id="A0A1G2MTF8"/>
<evidence type="ECO:0000256" key="1">
    <source>
        <dbReference type="ARBA" id="ARBA00006620"/>
    </source>
</evidence>
<dbReference type="InterPro" id="IPR012933">
    <property type="entry name" value="HicA_mRNA_interferase"/>
</dbReference>
<evidence type="ECO:0000313" key="8">
    <source>
        <dbReference type="EMBL" id="OHA26291.1"/>
    </source>
</evidence>
<protein>
    <recommendedName>
        <fullName evidence="10">Toxin HicA</fullName>
    </recommendedName>
</protein>
<gene>
    <name evidence="8" type="ORF">A3C06_02510</name>
</gene>